<keyword evidence="9" id="KW-0560">Oxidoreductase</keyword>
<dbReference type="Gene3D" id="1.10.630.10">
    <property type="entry name" value="Cytochrome P450"/>
    <property type="match status" value="3"/>
</dbReference>
<protein>
    <submittedName>
        <fullName evidence="18">Uncharacterized protein</fullName>
    </submittedName>
</protein>
<feature type="domain" description="Methyltransferase" evidence="17">
    <location>
        <begin position="673"/>
        <end position="838"/>
    </location>
</feature>
<dbReference type="PANTHER" id="PTHR24292:SF45">
    <property type="entry name" value="CYTOCHROME P450 6G1-RELATED"/>
    <property type="match status" value="1"/>
</dbReference>
<evidence type="ECO:0000256" key="4">
    <source>
        <dbReference type="ARBA" id="ARBA00010617"/>
    </source>
</evidence>
<evidence type="ECO:0000256" key="11">
    <source>
        <dbReference type="ARBA" id="ARBA00023033"/>
    </source>
</evidence>
<dbReference type="Pfam" id="PF11945">
    <property type="entry name" value="WASH_WAHD"/>
    <property type="match status" value="1"/>
</dbReference>
<evidence type="ECO:0000256" key="6">
    <source>
        <dbReference type="ARBA" id="ARBA00022723"/>
    </source>
</evidence>
<dbReference type="Pfam" id="PF09811">
    <property type="entry name" value="Yae1_N"/>
    <property type="match status" value="1"/>
</dbReference>
<dbReference type="InterPro" id="IPR036396">
    <property type="entry name" value="Cyt_P450_sf"/>
</dbReference>
<dbReference type="GO" id="GO:0004497">
    <property type="term" value="F:monooxygenase activity"/>
    <property type="evidence" value="ECO:0007669"/>
    <property type="project" value="UniProtKB-KW"/>
</dbReference>
<organism evidence="18 19">
    <name type="scientific">Drosophila gunungcola</name>
    <name type="common">fruit fly</name>
    <dbReference type="NCBI Taxonomy" id="103775"/>
    <lineage>
        <taxon>Eukaryota</taxon>
        <taxon>Metazoa</taxon>
        <taxon>Ecdysozoa</taxon>
        <taxon>Arthropoda</taxon>
        <taxon>Hexapoda</taxon>
        <taxon>Insecta</taxon>
        <taxon>Pterygota</taxon>
        <taxon>Neoptera</taxon>
        <taxon>Endopterygota</taxon>
        <taxon>Diptera</taxon>
        <taxon>Brachycera</taxon>
        <taxon>Muscomorpha</taxon>
        <taxon>Ephydroidea</taxon>
        <taxon>Drosophilidae</taxon>
        <taxon>Drosophila</taxon>
        <taxon>Sophophora</taxon>
    </lineage>
</organism>
<sequence length="1975" mass="222583">ESPYLHSPYQVSIVATDLHHEDTIIQAAQSLDCLHKTINSIFERIDARLARNGSKVEDISKRVKRAQAKINALRAIQIFAPARFPASDVLAPLPATFPQVVDDPLMEEQVELEQQPRRRYSSHSPSDQKQEDADVFFHVRGDREHESPLMTNRTAGLGALPLAGVKSVPSLMRFNTNEFAYGDDLNAWKRSLPPQSARRVASMSARPTAEKLLAPAPHSLAHGTTKLATPADLPDLPGIANDLQYEPVEEQTPIAPSQQFGDLPELPDLGLEEQEITVQAIAAQTHIPGPSRKTGLGQCPSPVQRIPSPPPFPTKGAVKPLSPSISTPLNMPKPPAPTEDPRSELMAAIRNAGGVHGGRLRSPAAAPLDVAGAATTGNLMADLHNKLMLRRKGISGSQNPGEATAGNPLMQQLSRVIPPPVQPRKGSQSSVEERSEEDEDKSPTLRIMTTASRDINDLFDDIVLTEEKEARLGYEEGLKDGQEQGNEEGYKLGYAQGVSLGEELGRILGQVVAQQQLKHTDKWDLCRTSDPPTVDSAPYWDPIKFPEQRHLNLLLLNARITVSSSMSKVGVPQLQKRLDGLLAFLNPHWDFVNCHMALRREISGKEDVDLAIDGLFWQDDEAGGRFPEWLGFLKKGKQERLALHPELLTSVEELIEGQENAAQLSIREFMSAKKCHEVELTAALVDHLLKNSSQDCYIVDAGDGKGYLSSRLALQYGHRVLGIDANAENTQNALSRNRKLQRAWNGLTERAELQSQGITPKRRGKKSPTRDTIKSAPALENYKTTARFITTELNFGTLLAEHFHQLPQTGSPNICLTGLHTYCQLLCNIGCCYHLLKERYSQQEFFGNKALMDMQTDHGFPLSQYLQERQVRMGRNARMLAAQSIERTLDAKELPNEYIQKCATKLDAPWLAAIEEEELHCLLQEYALDKHYLDLFYLLRMSFAPVLESLILLDRLLYLKELGYERSYLIDLFDPMVLTEALFVVVAALVAVYMWFQRNHSYWQRKGIPYIPPTPIIGNTKVVFKMENSFGMHLSEIYNDPRVKDEAVVGIYSLNKPELIKSVLIKDFNRFHNRYARCDPHRDPLGYNNLFFVRDTHWKDIRTKLTPVFTSGKVKQMYTLMQEIGSDLEAALKRHGEKSSGKYITEIKEICAQFSTDSIATIAFGIRANSLQNPNAEFRNFGRKLFTFTISRAKDFFVSFFLPKLFFTPDFSRFMRSTIGHVMEERERTGFIRNDLIDVLVGLRKEAAAEPSKPHYAKNNDFLVAQAGMAKHPEMQQRLRQEINEALVEGGGTLSYEKIQSLEYLSMVVDEVLRMYPVLPFLDREYESVKGQPDLSLKPFYDYTFENGTPYWTNPSQFDPERFSPENRKSIVAMAYQPFGSGPHNCIGSRIGLLQSKLGLVSLLKNHSVRSCAATMKEMKFDPKGFVLQAEAAGGEEQHGLGHQDVAFEHELILDARSLRLLCAASELDEDVDQIVALLSGLLPLRHHVVDGLAQKSCGLRRNHLEAEEGHQETELEDGSPMPPELPIGIRETICFYSVRHSGYHIRGVQGTQLLGLQVEAAYALIVQRLLAKMGIQAGAHLLDQREHVVGFFVFQTPALMVRDPELIRQVLVKNFNSFLNRYESADVEDTMGALTLPLAKYHHWKESRQCMSQLFTSGRMREIIYPQILNSYLNRKLRSHPSRVLPLGRMCQLYTTDVTGNLFYSLDVGGLRRGRSQLLKKTKELFNTNFRKVLDFMIVFFLPKWTSLLRPKISRSSDHYSQHPDFIASQAGIILLAGFETSSALMGFTLYELAKAPGIQERLRRELCEAFGSTSTLSYETLNALPYLKMALRLYPAAAFVNRECTSSEPEGVSLQPHVDFVVPPGMPAYISILGLHRDEKYWPEPYRFDPERFAPERTKDIHPMTYIPFGAGPHGCIGNRLGILQLKLGIAHILKLYWVEVCERTVAEIRFNPKSFMLKSQDEIYLRFCRDNL</sequence>
<evidence type="ECO:0000259" key="16">
    <source>
        <dbReference type="Pfam" id="PF11945"/>
    </source>
</evidence>
<keyword evidence="6 13" id="KW-0479">Metal-binding</keyword>
<gene>
    <name evidence="18" type="ORF">M5D96_008264</name>
</gene>
<comment type="subcellular location">
    <subcellularLocation>
        <location evidence="3">Endoplasmic reticulum membrane</location>
        <topology evidence="3">Peripheral membrane protein</topology>
    </subcellularLocation>
    <subcellularLocation>
        <location evidence="2">Microsome membrane</location>
        <topology evidence="2">Peripheral membrane protein</topology>
    </subcellularLocation>
</comment>
<dbReference type="PRINTS" id="PR00463">
    <property type="entry name" value="EP450I"/>
</dbReference>
<evidence type="ECO:0000259" key="15">
    <source>
        <dbReference type="Pfam" id="PF09811"/>
    </source>
</evidence>
<dbReference type="SUPFAM" id="SSF48264">
    <property type="entry name" value="Cytochrome P450"/>
    <property type="match status" value="2"/>
</dbReference>
<dbReference type="GO" id="GO:0016705">
    <property type="term" value="F:oxidoreductase activity, acting on paired donors, with incorporation or reduction of molecular oxygen"/>
    <property type="evidence" value="ECO:0007669"/>
    <property type="project" value="InterPro"/>
</dbReference>
<feature type="region of interest" description="Disordered" evidence="14">
    <location>
        <begin position="417"/>
        <end position="446"/>
    </location>
</feature>
<feature type="binding site" description="axial binding residue" evidence="13">
    <location>
        <position position="1918"/>
    </location>
    <ligand>
        <name>heme</name>
        <dbReference type="ChEBI" id="CHEBI:30413"/>
    </ligand>
    <ligandPart>
        <name>Fe</name>
        <dbReference type="ChEBI" id="CHEBI:18248"/>
    </ligandPart>
</feature>
<evidence type="ECO:0000256" key="2">
    <source>
        <dbReference type="ARBA" id="ARBA00004174"/>
    </source>
</evidence>
<comment type="caution">
    <text evidence="18">The sequence shown here is derived from an EMBL/GenBank/DDBJ whole genome shotgun (WGS) entry which is preliminary data.</text>
</comment>
<evidence type="ECO:0000256" key="5">
    <source>
        <dbReference type="ARBA" id="ARBA00022617"/>
    </source>
</evidence>
<dbReference type="SUPFAM" id="SSF53335">
    <property type="entry name" value="S-adenosyl-L-methionine-dependent methyltransferases"/>
    <property type="match status" value="1"/>
</dbReference>
<dbReference type="CDD" id="cd02440">
    <property type="entry name" value="AdoMet_MTases"/>
    <property type="match status" value="1"/>
</dbReference>
<dbReference type="PRINTS" id="PR00385">
    <property type="entry name" value="P450"/>
</dbReference>
<dbReference type="InterPro" id="IPR019191">
    <property type="entry name" value="Essential_protein_Yae1_N"/>
</dbReference>
<dbReference type="InterPro" id="IPR017972">
    <property type="entry name" value="Cyt_P450_CS"/>
</dbReference>
<dbReference type="InterPro" id="IPR050476">
    <property type="entry name" value="Insect_CytP450_Detox"/>
</dbReference>
<keyword evidence="7" id="KW-0256">Endoplasmic reticulum</keyword>
<keyword evidence="10 13" id="KW-0408">Iron</keyword>
<evidence type="ECO:0000256" key="3">
    <source>
        <dbReference type="ARBA" id="ARBA00004406"/>
    </source>
</evidence>
<feature type="domain" description="Essential protein Yae1 N-terminal" evidence="15">
    <location>
        <begin position="473"/>
        <end position="511"/>
    </location>
</feature>
<evidence type="ECO:0000256" key="7">
    <source>
        <dbReference type="ARBA" id="ARBA00022824"/>
    </source>
</evidence>
<name>A0A9P9YKG5_9MUSC</name>
<dbReference type="CDD" id="cd11056">
    <property type="entry name" value="CYP6-like"/>
    <property type="match status" value="2"/>
</dbReference>
<evidence type="ECO:0000256" key="10">
    <source>
        <dbReference type="ARBA" id="ARBA00023004"/>
    </source>
</evidence>
<keyword evidence="11" id="KW-0503">Monooxygenase</keyword>
<dbReference type="GO" id="GO:0005789">
    <property type="term" value="C:endoplasmic reticulum membrane"/>
    <property type="evidence" value="ECO:0007669"/>
    <property type="project" value="UniProtKB-SubCell"/>
</dbReference>
<evidence type="ECO:0000256" key="8">
    <source>
        <dbReference type="ARBA" id="ARBA00022848"/>
    </source>
</evidence>
<dbReference type="PROSITE" id="PS00086">
    <property type="entry name" value="CYTOCHROME_P450"/>
    <property type="match status" value="2"/>
</dbReference>
<accession>A0A9P9YKG5</accession>
<evidence type="ECO:0000256" key="14">
    <source>
        <dbReference type="SAM" id="MobiDB-lite"/>
    </source>
</evidence>
<dbReference type="GO" id="GO:0046701">
    <property type="term" value="P:insecticide catabolic process"/>
    <property type="evidence" value="ECO:0007669"/>
    <property type="project" value="TreeGrafter"/>
</dbReference>
<dbReference type="Proteomes" id="UP001059596">
    <property type="component" value="Unassembled WGS sequence"/>
</dbReference>
<evidence type="ECO:0000313" key="19">
    <source>
        <dbReference type="Proteomes" id="UP001059596"/>
    </source>
</evidence>
<dbReference type="InterPro" id="IPR021854">
    <property type="entry name" value="WASH1_WAHD"/>
</dbReference>
<dbReference type="InterPro" id="IPR002401">
    <property type="entry name" value="Cyt_P450_E_grp-I"/>
</dbReference>
<dbReference type="InterPro" id="IPR001128">
    <property type="entry name" value="Cyt_P450"/>
</dbReference>
<feature type="region of interest" description="Disordered" evidence="14">
    <location>
        <begin position="309"/>
        <end position="341"/>
    </location>
</feature>
<keyword evidence="12" id="KW-0472">Membrane</keyword>
<comment type="cofactor">
    <cofactor evidence="1 13">
        <name>heme</name>
        <dbReference type="ChEBI" id="CHEBI:30413"/>
    </cofactor>
</comment>
<reference evidence="18" key="1">
    <citation type="journal article" date="2023" name="Genome Biol. Evol.">
        <title>Long-read-based Genome Assembly of Drosophila gunungcola Reveals Fewer Chemosensory Genes in Flower-breeding Species.</title>
        <authorList>
            <person name="Negi A."/>
            <person name="Liao B.Y."/>
            <person name="Yeh S.D."/>
        </authorList>
    </citation>
    <scope>NUCLEOTIDE SEQUENCE</scope>
    <source>
        <strain evidence="18">Sukarami</strain>
    </source>
</reference>
<dbReference type="InterPro" id="IPR025714">
    <property type="entry name" value="Methyltranfer_dom"/>
</dbReference>
<feature type="domain" description="WASH1 WAHD" evidence="16">
    <location>
        <begin position="7"/>
        <end position="279"/>
    </location>
</feature>
<evidence type="ECO:0000256" key="1">
    <source>
        <dbReference type="ARBA" id="ARBA00001971"/>
    </source>
</evidence>
<evidence type="ECO:0000256" key="13">
    <source>
        <dbReference type="PIRSR" id="PIRSR602401-1"/>
    </source>
</evidence>
<dbReference type="GO" id="GO:0020037">
    <property type="term" value="F:heme binding"/>
    <property type="evidence" value="ECO:0007669"/>
    <property type="project" value="InterPro"/>
</dbReference>
<dbReference type="GO" id="GO:0046680">
    <property type="term" value="P:response to DDT"/>
    <property type="evidence" value="ECO:0007669"/>
    <property type="project" value="TreeGrafter"/>
</dbReference>
<evidence type="ECO:0000313" key="18">
    <source>
        <dbReference type="EMBL" id="KAI8038370.1"/>
    </source>
</evidence>
<evidence type="ECO:0000259" key="17">
    <source>
        <dbReference type="Pfam" id="PF13679"/>
    </source>
</evidence>
<keyword evidence="8" id="KW-0492">Microsome</keyword>
<evidence type="ECO:0000256" key="12">
    <source>
        <dbReference type="ARBA" id="ARBA00023136"/>
    </source>
</evidence>
<dbReference type="InterPro" id="IPR029063">
    <property type="entry name" value="SAM-dependent_MTases_sf"/>
</dbReference>
<comment type="similarity">
    <text evidence="4">Belongs to the cytochrome P450 family.</text>
</comment>
<dbReference type="Pfam" id="PF13679">
    <property type="entry name" value="Methyltransf_32"/>
    <property type="match status" value="1"/>
</dbReference>
<keyword evidence="19" id="KW-1185">Reference proteome</keyword>
<evidence type="ECO:0000256" key="9">
    <source>
        <dbReference type="ARBA" id="ARBA00023002"/>
    </source>
</evidence>
<dbReference type="EMBL" id="JAMKOV010000007">
    <property type="protein sequence ID" value="KAI8038370.1"/>
    <property type="molecule type" value="Genomic_DNA"/>
</dbReference>
<dbReference type="Pfam" id="PF00067">
    <property type="entry name" value="p450"/>
    <property type="match status" value="4"/>
</dbReference>
<feature type="non-terminal residue" evidence="18">
    <location>
        <position position="1975"/>
    </location>
</feature>
<dbReference type="PANTHER" id="PTHR24292">
    <property type="entry name" value="CYTOCHROME P450"/>
    <property type="match status" value="1"/>
</dbReference>
<dbReference type="GO" id="GO:0005506">
    <property type="term" value="F:iron ion binding"/>
    <property type="evidence" value="ECO:0007669"/>
    <property type="project" value="InterPro"/>
</dbReference>
<keyword evidence="5 13" id="KW-0349">Heme</keyword>
<proteinExistence type="inferred from homology"/>
<feature type="region of interest" description="Disordered" evidence="14">
    <location>
        <begin position="110"/>
        <end position="133"/>
    </location>
</feature>